<evidence type="ECO:0000313" key="4">
    <source>
        <dbReference type="Proteomes" id="UP000221080"/>
    </source>
</evidence>
<organism evidence="4 5">
    <name type="scientific">Ictalurus punctatus</name>
    <name type="common">Channel catfish</name>
    <name type="synonym">Silurus punctatus</name>
    <dbReference type="NCBI Taxonomy" id="7998"/>
    <lineage>
        <taxon>Eukaryota</taxon>
        <taxon>Metazoa</taxon>
        <taxon>Chordata</taxon>
        <taxon>Craniata</taxon>
        <taxon>Vertebrata</taxon>
        <taxon>Euteleostomi</taxon>
        <taxon>Actinopterygii</taxon>
        <taxon>Neopterygii</taxon>
        <taxon>Teleostei</taxon>
        <taxon>Ostariophysi</taxon>
        <taxon>Siluriformes</taxon>
        <taxon>Ictaluridae</taxon>
        <taxon>Ictalurus</taxon>
    </lineage>
</organism>
<dbReference type="Pfam" id="PF00100">
    <property type="entry name" value="Zona_pellucida"/>
    <property type="match status" value="1"/>
</dbReference>
<dbReference type="Gene3D" id="2.60.40.3210">
    <property type="entry name" value="Zona pellucida, ZP-N domain"/>
    <property type="match status" value="1"/>
</dbReference>
<dbReference type="GeneID" id="108257994"/>
<feature type="chain" id="PRO_5012135474" evidence="2">
    <location>
        <begin position="25"/>
        <end position="897"/>
    </location>
</feature>
<dbReference type="CTD" id="334036"/>
<dbReference type="KEGG" id="ipu:108257994"/>
<dbReference type="PROSITE" id="PS51034">
    <property type="entry name" value="ZP_2"/>
    <property type="match status" value="1"/>
</dbReference>
<dbReference type="Proteomes" id="UP000221080">
    <property type="component" value="Chromosome 25"/>
</dbReference>
<dbReference type="PANTHER" id="PTHR47130">
    <property type="entry name" value="SI:DKEY-19B23.11-RELATED"/>
    <property type="match status" value="1"/>
</dbReference>
<dbReference type="InterPro" id="IPR042235">
    <property type="entry name" value="ZP-C_dom"/>
</dbReference>
<dbReference type="Gene3D" id="2.60.40.4100">
    <property type="entry name" value="Zona pellucida, ZP-C domain"/>
    <property type="match status" value="1"/>
</dbReference>
<dbReference type="InterPro" id="IPR001507">
    <property type="entry name" value="ZP_dom"/>
</dbReference>
<dbReference type="PANTHER" id="PTHR47130:SF3">
    <property type="entry name" value="ZONA PELLUCIDA PROTEIN"/>
    <property type="match status" value="1"/>
</dbReference>
<sequence length="897" mass="101354">MMAPSYEFCAFWLLVVGVVSEASSQRPGLTLDCVGNVMKLTLDSALTFGRQLEVEAINGSQIVPLTPALAIQCGYSIESDPWGNTRLYTSLLSCFVHNHGDAVFDIGLRLQLYGNRMSDDVIEVEKTCEYNQWASREILCERNFMEVSVHRGHHDIKQPNRVAAGIAGLSADQQASTTLSNIWRMVLYTPKEKPMTLEEVQNAGYGVSVTPTRLVLRSPYNTPETCIEDVNGVEMEVFKVSTYFKQAWSVTIIDTVVGCPTGGLHFTKEVITWYMPQYITPLMTDPRYQILEMHMGIDGKRINHAMMEARGYTLIIKELQIIISLPVGGPDGYYKSVVLDNEYHVTYSIEPMLEMLWLEKSEITRYKVHYPIVTPPEPRPPRVTNNTVADSEVFNITLGFFLPDVELLNVTFSTGVMSVDEANAVGFNVQEHLFNNGSKAFSIEVPFSDPAVLRTNVNPMNIIYRLSLTFGLLVLPEYTPFSHAALVEATREDHTMNTMNGFCDEKNFYITIGHRGQDINFHVTVGKRELSADLYTEYGVKKNSCHMNMTVPFLAQDVVFERANQSSLRARVDVLISYDNWQFQNFSLACSFPLVMTECFANGSITALVVKVEAATQMIPSQLTLRDPSCKPTFSNNRLAYFSFNASSCRTTRKFHDGIMTYRNEVSMGNRTDVAQPLQNTTNDVPEYGVMVVCNYKLTETLALMFSTVPQARGLHAAPGLGELHVRMRLARDASYDAFYVDEDYPVVQYLKHPLYFEVELMQSVDPRIELVLENCWASTNHGGSVLSWDLIMNGCANPADRYQIVFYPVVPDARVRYPSHVRRFKIEMFTFVKDDVPLHEQISVQCETVLCDVHQTDGLCNAYCPLSKTENIKRGRRNMGRHRMWISSGKISLSDL</sequence>
<protein>
    <submittedName>
        <fullName evidence="5">Zona pellucida protein AX 1</fullName>
    </submittedName>
</protein>
<accession>A0A2D0Q093</accession>
<dbReference type="SMART" id="SM00241">
    <property type="entry name" value="ZP"/>
    <property type="match status" value="1"/>
</dbReference>
<gene>
    <name evidence="5" type="primary">zpax1</name>
</gene>
<keyword evidence="1" id="KW-1015">Disulfide bond</keyword>
<dbReference type="RefSeq" id="XP_017311692.1">
    <property type="nucleotide sequence ID" value="XM_017456203.2"/>
</dbReference>
<dbReference type="Pfam" id="PF23344">
    <property type="entry name" value="ZP-N"/>
    <property type="match status" value="1"/>
</dbReference>
<dbReference type="AlphaFoldDB" id="A0A2D0Q093"/>
<evidence type="ECO:0000256" key="1">
    <source>
        <dbReference type="ARBA" id="ARBA00023157"/>
    </source>
</evidence>
<reference evidence="4" key="1">
    <citation type="journal article" date="2016" name="Nat. Commun.">
        <title>The channel catfish genome sequence provides insights into the evolution of scale formation in teleosts.</title>
        <authorList>
            <person name="Liu Z."/>
            <person name="Liu S."/>
            <person name="Yao J."/>
            <person name="Bao L."/>
            <person name="Zhang J."/>
            <person name="Li Y."/>
            <person name="Jiang C."/>
            <person name="Sun L."/>
            <person name="Wang R."/>
            <person name="Zhang Y."/>
            <person name="Zhou T."/>
            <person name="Zeng Q."/>
            <person name="Fu Q."/>
            <person name="Gao S."/>
            <person name="Li N."/>
            <person name="Koren S."/>
            <person name="Jiang Y."/>
            <person name="Zimin A."/>
            <person name="Xu P."/>
            <person name="Phillippy A.M."/>
            <person name="Geng X."/>
            <person name="Song L."/>
            <person name="Sun F."/>
            <person name="Li C."/>
            <person name="Wang X."/>
            <person name="Chen A."/>
            <person name="Jin Y."/>
            <person name="Yuan Z."/>
            <person name="Yang Y."/>
            <person name="Tan S."/>
            <person name="Peatman E."/>
            <person name="Lu J."/>
            <person name="Qin Z."/>
            <person name="Dunham R."/>
            <person name="Li Z."/>
            <person name="Sonstegard T."/>
            <person name="Feng J."/>
            <person name="Danzmann R.G."/>
            <person name="Schroeder S."/>
            <person name="Scheffler B."/>
            <person name="Duke M.V."/>
            <person name="Ballard L."/>
            <person name="Kucuktas H."/>
            <person name="Kaltenboeck L."/>
            <person name="Liu H."/>
            <person name="Armbruster J."/>
            <person name="Xie Y."/>
            <person name="Kirby M.L."/>
            <person name="Tian Y."/>
            <person name="Flanagan M.E."/>
            <person name="Mu W."/>
            <person name="Waldbieser G.C."/>
        </authorList>
    </citation>
    <scope>NUCLEOTIDE SEQUENCE [LARGE SCALE GENOMIC DNA]</scope>
    <source>
        <strain evidence="4">SDA103</strain>
    </source>
</reference>
<dbReference type="InterPro" id="IPR055355">
    <property type="entry name" value="ZP-C"/>
</dbReference>
<dbReference type="STRING" id="7998.ENSIPUP00000029834"/>
<feature type="signal peptide" evidence="2">
    <location>
        <begin position="1"/>
        <end position="24"/>
    </location>
</feature>
<name>A0A2D0Q093_ICTPU</name>
<reference evidence="5" key="2">
    <citation type="submission" date="2025-08" db="UniProtKB">
        <authorList>
            <consortium name="RefSeq"/>
        </authorList>
    </citation>
    <scope>IDENTIFICATION</scope>
    <source>
        <tissue evidence="5">Blood</tissue>
    </source>
</reference>
<keyword evidence="4" id="KW-1185">Reference proteome</keyword>
<dbReference type="OrthoDB" id="9944868at2759"/>
<dbReference type="InterPro" id="IPR055356">
    <property type="entry name" value="ZP-N"/>
</dbReference>
<evidence type="ECO:0000256" key="2">
    <source>
        <dbReference type="SAM" id="SignalP"/>
    </source>
</evidence>
<proteinExistence type="predicted"/>
<dbReference type="Pfam" id="PF26562">
    <property type="entry name" value="Ig-like"/>
    <property type="match status" value="1"/>
</dbReference>
<dbReference type="InterPro" id="IPR058876">
    <property type="entry name" value="Ig-like_ZP"/>
</dbReference>
<evidence type="ECO:0000259" key="3">
    <source>
        <dbReference type="PROSITE" id="PS51034"/>
    </source>
</evidence>
<keyword evidence="2" id="KW-0732">Signal</keyword>
<evidence type="ECO:0000313" key="5">
    <source>
        <dbReference type="RefSeq" id="XP_017311692.1"/>
    </source>
</evidence>
<feature type="domain" description="ZP" evidence="3">
    <location>
        <begin position="598"/>
        <end position="868"/>
    </location>
</feature>